<feature type="domain" description="ABC3 transporter permease C-terminal" evidence="7">
    <location>
        <begin position="301"/>
        <end position="416"/>
    </location>
</feature>
<keyword evidence="10" id="KW-1185">Reference proteome</keyword>
<evidence type="ECO:0000313" key="10">
    <source>
        <dbReference type="Proteomes" id="UP000613030"/>
    </source>
</evidence>
<dbReference type="EMBL" id="JAERRB010000003">
    <property type="protein sequence ID" value="MBL0741470.1"/>
    <property type="molecule type" value="Genomic_DNA"/>
</dbReference>
<dbReference type="InterPro" id="IPR050250">
    <property type="entry name" value="Macrolide_Exporter_MacB"/>
</dbReference>
<feature type="transmembrane region" description="Helical" evidence="6">
    <location>
        <begin position="21"/>
        <end position="42"/>
    </location>
</feature>
<evidence type="ECO:0000259" key="8">
    <source>
        <dbReference type="Pfam" id="PF12704"/>
    </source>
</evidence>
<name>A0ABS1KQ65_9BACT</name>
<dbReference type="Proteomes" id="UP000613030">
    <property type="component" value="Unassembled WGS sequence"/>
</dbReference>
<keyword evidence="5 6" id="KW-0472">Membrane</keyword>
<dbReference type="PANTHER" id="PTHR30572">
    <property type="entry name" value="MEMBRANE COMPONENT OF TRANSPORTER-RELATED"/>
    <property type="match status" value="1"/>
</dbReference>
<reference evidence="9 10" key="1">
    <citation type="submission" date="2021-01" db="EMBL/GenBank/DDBJ databases">
        <title>Chryseolinea sp. Jin1 Genome sequencing and assembly.</title>
        <authorList>
            <person name="Kim I."/>
        </authorList>
    </citation>
    <scope>NUCLEOTIDE SEQUENCE [LARGE SCALE GENOMIC DNA]</scope>
    <source>
        <strain evidence="9 10">Jin1</strain>
    </source>
</reference>
<protein>
    <submittedName>
        <fullName evidence="9">ABC transporter permease</fullName>
    </submittedName>
</protein>
<dbReference type="RefSeq" id="WP_202008850.1">
    <property type="nucleotide sequence ID" value="NZ_JAERRB010000003.1"/>
</dbReference>
<keyword evidence="2" id="KW-1003">Cell membrane</keyword>
<keyword evidence="3 6" id="KW-0812">Transmembrane</keyword>
<evidence type="ECO:0000256" key="1">
    <source>
        <dbReference type="ARBA" id="ARBA00004651"/>
    </source>
</evidence>
<dbReference type="Pfam" id="PF12704">
    <property type="entry name" value="MacB_PCD"/>
    <property type="match status" value="2"/>
</dbReference>
<evidence type="ECO:0000256" key="4">
    <source>
        <dbReference type="ARBA" id="ARBA00022989"/>
    </source>
</evidence>
<dbReference type="PANTHER" id="PTHR30572:SF18">
    <property type="entry name" value="ABC-TYPE MACROLIDE FAMILY EXPORT SYSTEM PERMEASE COMPONENT 2"/>
    <property type="match status" value="1"/>
</dbReference>
<evidence type="ECO:0000259" key="7">
    <source>
        <dbReference type="Pfam" id="PF02687"/>
    </source>
</evidence>
<gene>
    <name evidence="9" type="ORF">JI741_09585</name>
</gene>
<dbReference type="Pfam" id="PF02687">
    <property type="entry name" value="FtsX"/>
    <property type="match status" value="2"/>
</dbReference>
<comment type="subcellular location">
    <subcellularLocation>
        <location evidence="1">Cell membrane</location>
        <topology evidence="1">Multi-pass membrane protein</topology>
    </subcellularLocation>
</comment>
<feature type="domain" description="MacB-like periplasmic core" evidence="8">
    <location>
        <begin position="449"/>
        <end position="615"/>
    </location>
</feature>
<feature type="transmembrane region" description="Helical" evidence="6">
    <location>
        <begin position="386"/>
        <end position="419"/>
    </location>
</feature>
<feature type="domain" description="MacB-like periplasmic core" evidence="8">
    <location>
        <begin position="20"/>
        <end position="248"/>
    </location>
</feature>
<dbReference type="InterPro" id="IPR003838">
    <property type="entry name" value="ABC3_permease_C"/>
</dbReference>
<feature type="transmembrane region" description="Helical" evidence="6">
    <location>
        <begin position="765"/>
        <end position="787"/>
    </location>
</feature>
<evidence type="ECO:0000256" key="2">
    <source>
        <dbReference type="ARBA" id="ARBA00022475"/>
    </source>
</evidence>
<organism evidence="9 10">
    <name type="scientific">Chryseolinea lacunae</name>
    <dbReference type="NCBI Taxonomy" id="2801331"/>
    <lineage>
        <taxon>Bacteria</taxon>
        <taxon>Pseudomonadati</taxon>
        <taxon>Bacteroidota</taxon>
        <taxon>Cytophagia</taxon>
        <taxon>Cytophagales</taxon>
        <taxon>Fulvivirgaceae</taxon>
        <taxon>Chryseolinea</taxon>
    </lineage>
</organism>
<keyword evidence="4 6" id="KW-1133">Transmembrane helix</keyword>
<dbReference type="InterPro" id="IPR025857">
    <property type="entry name" value="MacB_PCD"/>
</dbReference>
<sequence length="806" mass="90144">MFRNYLKTAFRSVMKRRFFSFINIFGLAVAMALSMAIIMLVADQLMYDRHNTQRERVYRINSIPIGHHGEQHTETATSALPLKQELKDNYAGIEKAARLVRGFGNMWIEIAQNVNIPVAGYYADPEVFDVFEYQLEYGDTRTALVEPYTVVLTKKAARKLFKQENPVGETFKVGEEGPYKVTGVLMETQNKSHLAFDALASMATVKSLEAEGKRHKNLDNWYNFTQGWLYVVLDKNQSPEALQLALDKIQKKYFTTLPKPDTQLKVKYAIQNLMNITPGPMVENPIGPFLPWVFIYFFAGLAGVVMLTSCFNFTNLSIALSLTRAREIGIRKVTGAQRWQVFLQFISESVLLSMFAFVAAILILFLLKPLMLQLSFARMMMWSLEMNYAVFGVFVLFALGVGLLAGIFPAVVLSGFQPVKVLKGIGTMKLFSHIGLRKTLLVAQFTFSLIFILTVVVVFNQLKLFLKADHGFSMDQKIVVGLSNASPTTLKTELLKYSNIESVSAVSHVPAGGSSYSSGYKKSMDEKDWTEVYYYSTDEDYIGNMNLQLVAGNYFKAESGEANKDFIVLNENAVQAFHFNSANEAIGQQIIFQDDSTRKQIIGVVKDYNHQMLLDKIQPMALIANPKEYTLLQVKYSGTFQNAGQSIEKAWMATTPALKVDYKDFDGEVHKIYDILFGDLFSILSVIAFLAITISCLGLLGMATYATETRTKEISIRKVLGSSNGELIYLLSKGFGSMLLIAIVVAVPAVWFINNLWLEQLAYHVSVNAVTIGIGIATLIVFGVATIGSQAWRATYVNPAQNLKGE</sequence>
<feature type="transmembrane region" description="Helical" evidence="6">
    <location>
        <begin position="341"/>
        <end position="366"/>
    </location>
</feature>
<evidence type="ECO:0000256" key="3">
    <source>
        <dbReference type="ARBA" id="ARBA00022692"/>
    </source>
</evidence>
<feature type="transmembrane region" description="Helical" evidence="6">
    <location>
        <begin position="289"/>
        <end position="320"/>
    </location>
</feature>
<proteinExistence type="predicted"/>
<feature type="transmembrane region" description="Helical" evidence="6">
    <location>
        <begin position="440"/>
        <end position="459"/>
    </location>
</feature>
<accession>A0ABS1KQ65</accession>
<evidence type="ECO:0000256" key="6">
    <source>
        <dbReference type="SAM" id="Phobius"/>
    </source>
</evidence>
<evidence type="ECO:0000256" key="5">
    <source>
        <dbReference type="ARBA" id="ARBA00023136"/>
    </source>
</evidence>
<comment type="caution">
    <text evidence="9">The sequence shown here is derived from an EMBL/GenBank/DDBJ whole genome shotgun (WGS) entry which is preliminary data.</text>
</comment>
<feature type="transmembrane region" description="Helical" evidence="6">
    <location>
        <begin position="680"/>
        <end position="706"/>
    </location>
</feature>
<feature type="transmembrane region" description="Helical" evidence="6">
    <location>
        <begin position="727"/>
        <end position="753"/>
    </location>
</feature>
<feature type="domain" description="ABC3 transporter permease C-terminal" evidence="7">
    <location>
        <begin position="686"/>
        <end position="799"/>
    </location>
</feature>
<evidence type="ECO:0000313" key="9">
    <source>
        <dbReference type="EMBL" id="MBL0741470.1"/>
    </source>
</evidence>